<dbReference type="PANTHER" id="PTHR24148:SF82">
    <property type="entry name" value="HETEROKARYON INCOMPATIBILITY DOMAIN-CONTAINING PROTEIN"/>
    <property type="match status" value="1"/>
</dbReference>
<dbReference type="AlphaFoldDB" id="A0AAE0WI75"/>
<evidence type="ECO:0000313" key="3">
    <source>
        <dbReference type="Proteomes" id="UP001274830"/>
    </source>
</evidence>
<proteinExistence type="predicted"/>
<dbReference type="EMBL" id="JAUTXT010000064">
    <property type="protein sequence ID" value="KAK3670045.1"/>
    <property type="molecule type" value="Genomic_DNA"/>
</dbReference>
<organism evidence="2 3">
    <name type="scientific">Recurvomyces mirabilis</name>
    <dbReference type="NCBI Taxonomy" id="574656"/>
    <lineage>
        <taxon>Eukaryota</taxon>
        <taxon>Fungi</taxon>
        <taxon>Dikarya</taxon>
        <taxon>Ascomycota</taxon>
        <taxon>Pezizomycotina</taxon>
        <taxon>Dothideomycetes</taxon>
        <taxon>Dothideomycetidae</taxon>
        <taxon>Mycosphaerellales</taxon>
        <taxon>Teratosphaeriaceae</taxon>
        <taxon>Recurvomyces</taxon>
    </lineage>
</organism>
<feature type="domain" description="Heterokaryon incompatibility" evidence="1">
    <location>
        <begin position="258"/>
        <end position="422"/>
    </location>
</feature>
<evidence type="ECO:0000259" key="1">
    <source>
        <dbReference type="Pfam" id="PF06985"/>
    </source>
</evidence>
<gene>
    <name evidence="2" type="ORF">LTR78_010076</name>
</gene>
<keyword evidence="3" id="KW-1185">Reference proteome</keyword>
<dbReference type="PANTHER" id="PTHR24148">
    <property type="entry name" value="ANKYRIN REPEAT DOMAIN-CONTAINING PROTEIN 39 HOMOLOG-RELATED"/>
    <property type="match status" value="1"/>
</dbReference>
<sequence length="663" mass="74853">MGQTNSGSPRLQLPPVDTSTSEFRLLKFLPAESPYDVLWCEYVVVRLEDQPRFAYLNTDWDDESSSKADHTVIIDDGGYHITRRLHDQLLWFRHLYGQGVDLDLLQAKKPVQQGGQEPASVPFRPSQAYLREYVSQAEVNKGYLCFTPRLCIDRSIDTEYERQNQWLSSRILAAALDLFPEHRPVKPNVVGVATELRDTHKSIDDYTSVESRFIYEPFADSTSEIGILHLQPLMNVRDGCEKLVGKLVPVRLEDAPPYTALSYTWGEPIFDRTIILNGEKHAITANLAHALVRLRQHKETFLWIDGLCIDQKNLREKSAQIPMMLDIYKRAEKVSIFLGEETGVSSELDRVGEFLIKIVRSGQLMSLGRELMAQGEGLWSLGDEGDRSLKQCGSPPPSHAIWQACYRLLQRPWFRRAWIVQEAAANDNTEAMMRGMALSWNALPAAIGFLAAIMGTTYIKPVNLSGAVDADDPAHVEAWRTELTQEFAQRLLGRMQDFQERLKNGAKIPLHQLLRDCRYTLAANPRDKIYSVLGLSDCAGRAPAPNYALSVQQVYHDYANFMVHKGHGMAMLEAAGGLRQSLSDLPSWTPDWTFDREIVPFSLNNAGYYDPPFSAAGNSEPGISILDTDNRTLEVEGGIIDRILAVGMQLDFTGWEPWRRDLL</sequence>
<protein>
    <recommendedName>
        <fullName evidence="1">Heterokaryon incompatibility domain-containing protein</fullName>
    </recommendedName>
</protein>
<evidence type="ECO:0000313" key="2">
    <source>
        <dbReference type="EMBL" id="KAK3670045.1"/>
    </source>
</evidence>
<dbReference type="Proteomes" id="UP001274830">
    <property type="component" value="Unassembled WGS sequence"/>
</dbReference>
<comment type="caution">
    <text evidence="2">The sequence shown here is derived from an EMBL/GenBank/DDBJ whole genome shotgun (WGS) entry which is preliminary data.</text>
</comment>
<dbReference type="Pfam" id="PF06985">
    <property type="entry name" value="HET"/>
    <property type="match status" value="1"/>
</dbReference>
<name>A0AAE0WI75_9PEZI</name>
<dbReference type="InterPro" id="IPR010730">
    <property type="entry name" value="HET"/>
</dbReference>
<reference evidence="2" key="1">
    <citation type="submission" date="2023-07" db="EMBL/GenBank/DDBJ databases">
        <title>Black Yeasts Isolated from many extreme environments.</title>
        <authorList>
            <person name="Coleine C."/>
            <person name="Stajich J.E."/>
            <person name="Selbmann L."/>
        </authorList>
    </citation>
    <scope>NUCLEOTIDE SEQUENCE</scope>
    <source>
        <strain evidence="2">CCFEE 5485</strain>
    </source>
</reference>
<dbReference type="InterPro" id="IPR052895">
    <property type="entry name" value="HetReg/Transcr_Mod"/>
</dbReference>
<accession>A0AAE0WI75</accession>